<sequence>MKHQKRTAGTLPAPQEHATPQLYGLPSKPDLSEHALAWYAFACQSDESAPGQAGEGLYIEPRTGANQLTGANSITMPVQLFAWQSLTTEEKLPYTFQRPLEGGGLAFATDNDDWSNFDITYEANWSLDENVSRTFVDTGYRVSDLVWLDEPSVFSEEIADGESKLTFDHFDAEANDDIKRALIETGAVEVGIAAEQSLPDDTGTGEFTNYNEWCQYNDTDPYQANHVVTIVGWDDDYPASNFSGQAGAPDGNGAWLVKNS</sequence>
<dbReference type="AlphaFoldDB" id="A0A369P6W2"/>
<evidence type="ECO:0000313" key="2">
    <source>
        <dbReference type="EMBL" id="RDC46899.1"/>
    </source>
</evidence>
<dbReference type="SUPFAM" id="SSF54001">
    <property type="entry name" value="Cysteine proteinases"/>
    <property type="match status" value="1"/>
</dbReference>
<organism evidence="2 3">
    <name type="scientific">Adlercreutzia equolifaciens subsp. celatus</name>
    <dbReference type="NCBI Taxonomy" id="394340"/>
    <lineage>
        <taxon>Bacteria</taxon>
        <taxon>Bacillati</taxon>
        <taxon>Actinomycetota</taxon>
        <taxon>Coriobacteriia</taxon>
        <taxon>Eggerthellales</taxon>
        <taxon>Eggerthellaceae</taxon>
        <taxon>Adlercreutzia</taxon>
    </lineage>
</organism>
<name>A0A369P6W2_9ACTN</name>
<evidence type="ECO:0000256" key="1">
    <source>
        <dbReference type="SAM" id="MobiDB-lite"/>
    </source>
</evidence>
<reference evidence="2 3" key="1">
    <citation type="journal article" date="2018" name="Elife">
        <title>Discovery and characterization of a prevalent human gut bacterial enzyme sufficient for the inactivation of a family of plant toxins.</title>
        <authorList>
            <person name="Koppel N."/>
            <person name="Bisanz J.E."/>
            <person name="Pandelia M.E."/>
            <person name="Turnbaugh P.J."/>
            <person name="Balskus E.P."/>
        </authorList>
    </citation>
    <scope>NUCLEOTIDE SEQUENCE [LARGE SCALE GENOMIC DNA]</scope>
    <source>
        <strain evidence="2 3">OB21 GAM 11</strain>
    </source>
</reference>
<protein>
    <submittedName>
        <fullName evidence="2">Uncharacterized protein</fullName>
    </submittedName>
</protein>
<dbReference type="EMBL" id="PPUT01000001">
    <property type="protein sequence ID" value="RDC46899.1"/>
    <property type="molecule type" value="Genomic_DNA"/>
</dbReference>
<feature type="region of interest" description="Disordered" evidence="1">
    <location>
        <begin position="1"/>
        <end position="26"/>
    </location>
</feature>
<dbReference type="InterPro" id="IPR038765">
    <property type="entry name" value="Papain-like_cys_pep_sf"/>
</dbReference>
<dbReference type="Gene3D" id="3.90.70.10">
    <property type="entry name" value="Cysteine proteinases"/>
    <property type="match status" value="1"/>
</dbReference>
<proteinExistence type="predicted"/>
<dbReference type="Proteomes" id="UP000253805">
    <property type="component" value="Unassembled WGS sequence"/>
</dbReference>
<gene>
    <name evidence="2" type="ORF">C1850_00135</name>
</gene>
<evidence type="ECO:0000313" key="3">
    <source>
        <dbReference type="Proteomes" id="UP000253805"/>
    </source>
</evidence>
<dbReference type="RefSeq" id="WP_114548147.1">
    <property type="nucleotide sequence ID" value="NZ_PPUT01000001.1"/>
</dbReference>
<accession>A0A369P6W2</accession>
<comment type="caution">
    <text evidence="2">The sequence shown here is derived from an EMBL/GenBank/DDBJ whole genome shotgun (WGS) entry which is preliminary data.</text>
</comment>